<gene>
    <name evidence="2" type="ORF">GCM10007112_01560</name>
</gene>
<keyword evidence="1" id="KW-0812">Transmembrane</keyword>
<reference evidence="2" key="2">
    <citation type="submission" date="2020-09" db="EMBL/GenBank/DDBJ databases">
        <authorList>
            <person name="Sun Q."/>
            <person name="Ohkuma M."/>
        </authorList>
    </citation>
    <scope>NUCLEOTIDE SEQUENCE</scope>
    <source>
        <strain evidence="2">JCM 11219</strain>
    </source>
</reference>
<feature type="transmembrane region" description="Helical" evidence="1">
    <location>
        <begin position="39"/>
        <end position="58"/>
    </location>
</feature>
<keyword evidence="1" id="KW-0472">Membrane</keyword>
<organism evidence="2 3">
    <name type="scientific">Vulcanisaeta souniana JCM 11219</name>
    <dbReference type="NCBI Taxonomy" id="1293586"/>
    <lineage>
        <taxon>Archaea</taxon>
        <taxon>Thermoproteota</taxon>
        <taxon>Thermoprotei</taxon>
        <taxon>Thermoproteales</taxon>
        <taxon>Thermoproteaceae</taxon>
        <taxon>Vulcanisaeta</taxon>
    </lineage>
</organism>
<feature type="transmembrane region" description="Helical" evidence="1">
    <location>
        <begin position="12"/>
        <end position="33"/>
    </location>
</feature>
<accession>A0A830DZN7</accession>
<dbReference type="Proteomes" id="UP000657075">
    <property type="component" value="Unassembled WGS sequence"/>
</dbReference>
<proteinExistence type="predicted"/>
<protein>
    <submittedName>
        <fullName evidence="2">Uncharacterized protein</fullName>
    </submittedName>
</protein>
<keyword evidence="1" id="KW-1133">Transmembrane helix</keyword>
<evidence type="ECO:0000313" key="3">
    <source>
        <dbReference type="Proteomes" id="UP000657075"/>
    </source>
</evidence>
<evidence type="ECO:0000313" key="2">
    <source>
        <dbReference type="EMBL" id="GGI68192.1"/>
    </source>
</evidence>
<dbReference type="EMBL" id="BMNM01000001">
    <property type="protein sequence ID" value="GGI68192.1"/>
    <property type="molecule type" value="Genomic_DNA"/>
</dbReference>
<name>A0A830DZN7_9CREN</name>
<dbReference type="AlphaFoldDB" id="A0A830DZN7"/>
<feature type="transmembrane region" description="Helical" evidence="1">
    <location>
        <begin position="94"/>
        <end position="118"/>
    </location>
</feature>
<feature type="transmembrane region" description="Helical" evidence="1">
    <location>
        <begin position="65"/>
        <end position="88"/>
    </location>
</feature>
<sequence>MGRMMYRLFTYMALIRYVEFILIILDLAYLGILNPLNKYLVIILMTAIVYSLLAISNYSFTTGTWITLLLVLAIMASDTALLALTVISPIISAIGLYTACFVNIILDILVVVIVIELVRR</sequence>
<evidence type="ECO:0000256" key="1">
    <source>
        <dbReference type="SAM" id="Phobius"/>
    </source>
</evidence>
<reference evidence="2" key="1">
    <citation type="journal article" date="2014" name="Int. J. Syst. Evol. Microbiol.">
        <title>Complete genome sequence of Corynebacterium casei LMG S-19264T (=DSM 44701T), isolated from a smear-ripened cheese.</title>
        <authorList>
            <consortium name="US DOE Joint Genome Institute (JGI-PGF)"/>
            <person name="Walter F."/>
            <person name="Albersmeier A."/>
            <person name="Kalinowski J."/>
            <person name="Ruckert C."/>
        </authorList>
    </citation>
    <scope>NUCLEOTIDE SEQUENCE</scope>
    <source>
        <strain evidence="2">JCM 11219</strain>
    </source>
</reference>
<comment type="caution">
    <text evidence="2">The sequence shown here is derived from an EMBL/GenBank/DDBJ whole genome shotgun (WGS) entry which is preliminary data.</text>
</comment>